<dbReference type="Proteomes" id="UP000438429">
    <property type="component" value="Unassembled WGS sequence"/>
</dbReference>
<protein>
    <submittedName>
        <fullName evidence="1">Uncharacterized protein</fullName>
    </submittedName>
</protein>
<dbReference type="AlphaFoldDB" id="A0A6A4RXC2"/>
<organism evidence="1 2">
    <name type="scientific">Scophthalmus maximus</name>
    <name type="common">Turbot</name>
    <name type="synonym">Psetta maxima</name>
    <dbReference type="NCBI Taxonomy" id="52904"/>
    <lineage>
        <taxon>Eukaryota</taxon>
        <taxon>Metazoa</taxon>
        <taxon>Chordata</taxon>
        <taxon>Craniata</taxon>
        <taxon>Vertebrata</taxon>
        <taxon>Euteleostomi</taxon>
        <taxon>Actinopterygii</taxon>
        <taxon>Neopterygii</taxon>
        <taxon>Teleostei</taxon>
        <taxon>Neoteleostei</taxon>
        <taxon>Acanthomorphata</taxon>
        <taxon>Carangaria</taxon>
        <taxon>Pleuronectiformes</taxon>
        <taxon>Pleuronectoidei</taxon>
        <taxon>Scophthalmidae</taxon>
        <taxon>Scophthalmus</taxon>
    </lineage>
</organism>
<accession>A0A6A4RXC2</accession>
<sequence length="250" mass="28445">MSIDLDPVVAAAFEDFLPSRGCGTCPPKRSAIKRRETKSYHCQAAPLPDHAPVSLKLNLNLKRGEFNCRLNNTLLKEKEFCSYLLSKIDLNIDTNDNGEVSNATLWEAMKSVLRGHIISYEVMEKRKSKARLTEIDSQLSDLEALYRVQNQPEVLKKISALRYEYNSILSKIVSRLLAQVRQKYLEFGDKPQRLLARQLRQSQASKSIHSIKTNDGNPLTDPKRINECFADFYEKDYQSQGGSDPGAMEF</sequence>
<evidence type="ECO:0000313" key="2">
    <source>
        <dbReference type="Proteomes" id="UP000438429"/>
    </source>
</evidence>
<proteinExistence type="predicted"/>
<name>A0A6A4RXC2_SCOMX</name>
<evidence type="ECO:0000313" key="1">
    <source>
        <dbReference type="EMBL" id="KAF0024969.1"/>
    </source>
</evidence>
<reference evidence="1 2" key="1">
    <citation type="submission" date="2019-06" db="EMBL/GenBank/DDBJ databases">
        <title>Draft genomes of female and male turbot (Scophthalmus maximus).</title>
        <authorList>
            <person name="Xu H."/>
            <person name="Xu X.-W."/>
            <person name="Shao C."/>
            <person name="Chen S."/>
        </authorList>
    </citation>
    <scope>NUCLEOTIDE SEQUENCE [LARGE SCALE GENOMIC DNA]</scope>
    <source>
        <strain evidence="1">Ysfricsl-2016a</strain>
        <tissue evidence="1">Blood</tissue>
    </source>
</reference>
<dbReference type="EMBL" id="VEVO01000020">
    <property type="protein sequence ID" value="KAF0024969.1"/>
    <property type="molecule type" value="Genomic_DNA"/>
</dbReference>
<gene>
    <name evidence="1" type="ORF">F2P81_021850</name>
</gene>
<comment type="caution">
    <text evidence="1">The sequence shown here is derived from an EMBL/GenBank/DDBJ whole genome shotgun (WGS) entry which is preliminary data.</text>
</comment>